<sequence length="47" mass="5162">MKSFKASMSSCFFLNASIIASLSLLLASRALVCSLFSMDMLRDCLTH</sequence>
<gene>
    <name evidence="1" type="ORF">ABT39_MTgene6400</name>
</gene>
<proteinExistence type="predicted"/>
<name>A0A101LX47_PICGL</name>
<organism evidence="1">
    <name type="scientific">Picea glauca</name>
    <name type="common">White spruce</name>
    <name type="synonym">Pinus glauca</name>
    <dbReference type="NCBI Taxonomy" id="3330"/>
    <lineage>
        <taxon>Eukaryota</taxon>
        <taxon>Viridiplantae</taxon>
        <taxon>Streptophyta</taxon>
        <taxon>Embryophyta</taxon>
        <taxon>Tracheophyta</taxon>
        <taxon>Spermatophyta</taxon>
        <taxon>Pinopsida</taxon>
        <taxon>Pinidae</taxon>
        <taxon>Conifers I</taxon>
        <taxon>Pinales</taxon>
        <taxon>Pinaceae</taxon>
        <taxon>Picea</taxon>
    </lineage>
</organism>
<geneLocation type="mitochondrion" evidence="1"/>
<protein>
    <submittedName>
        <fullName evidence="1">Uncharacterized protein</fullName>
    </submittedName>
</protein>
<accession>A0A101LX47</accession>
<keyword evidence="1" id="KW-0496">Mitochondrion</keyword>
<comment type="caution">
    <text evidence="1">The sequence shown here is derived from an EMBL/GenBank/DDBJ whole genome shotgun (WGS) entry which is preliminary data.</text>
</comment>
<reference evidence="1" key="1">
    <citation type="journal article" date="2015" name="Genome Biol. Evol.">
        <title>Organellar Genomes of White Spruce (Picea glauca): Assembly and Annotation.</title>
        <authorList>
            <person name="Jackman S.D."/>
            <person name="Warren R.L."/>
            <person name="Gibb E.A."/>
            <person name="Vandervalk B.P."/>
            <person name="Mohamadi H."/>
            <person name="Chu J."/>
            <person name="Raymond A."/>
            <person name="Pleasance S."/>
            <person name="Coope R."/>
            <person name="Wildung M.R."/>
            <person name="Ritland C.E."/>
            <person name="Bousquet J."/>
            <person name="Jones S.J."/>
            <person name="Bohlmann J."/>
            <person name="Birol I."/>
        </authorList>
    </citation>
    <scope>NUCLEOTIDE SEQUENCE [LARGE SCALE GENOMIC DNA]</scope>
    <source>
        <tissue evidence="1">Flushing bud</tissue>
    </source>
</reference>
<dbReference type="EMBL" id="LKAM01000009">
    <property type="protein sequence ID" value="KUM46945.1"/>
    <property type="molecule type" value="Genomic_DNA"/>
</dbReference>
<dbReference type="AlphaFoldDB" id="A0A101LX47"/>
<evidence type="ECO:0000313" key="1">
    <source>
        <dbReference type="EMBL" id="KUM46945.1"/>
    </source>
</evidence>